<dbReference type="AlphaFoldDB" id="S9PDJ4"/>
<evidence type="ECO:0000313" key="2">
    <source>
        <dbReference type="EMBL" id="EPX62450.1"/>
    </source>
</evidence>
<gene>
    <name evidence="2" type="ORF">D187_008638</name>
</gene>
<evidence type="ECO:0000313" key="3">
    <source>
        <dbReference type="Proteomes" id="UP000011682"/>
    </source>
</evidence>
<comment type="caution">
    <text evidence="2">The sequence shown here is derived from an EMBL/GenBank/DDBJ whole genome shotgun (WGS) entry which is preliminary data.</text>
</comment>
<feature type="region of interest" description="Disordered" evidence="1">
    <location>
        <begin position="21"/>
        <end position="44"/>
    </location>
</feature>
<reference evidence="2" key="1">
    <citation type="submission" date="2013-05" db="EMBL/GenBank/DDBJ databases">
        <title>Genome assembly of Cystobacter fuscus DSM 2262.</title>
        <authorList>
            <person name="Sharma G."/>
            <person name="Khatri I."/>
            <person name="Kaur C."/>
            <person name="Mayilraj S."/>
            <person name="Subramanian S."/>
        </authorList>
    </citation>
    <scope>NUCLEOTIDE SEQUENCE [LARGE SCALE GENOMIC DNA]</scope>
    <source>
        <strain evidence="2">DSM 2262</strain>
    </source>
</reference>
<name>S9PDJ4_CYSF2</name>
<accession>S9PDJ4</accession>
<keyword evidence="3" id="KW-1185">Reference proteome</keyword>
<proteinExistence type="predicted"/>
<dbReference type="Proteomes" id="UP000011682">
    <property type="component" value="Unassembled WGS sequence"/>
</dbReference>
<protein>
    <submittedName>
        <fullName evidence="2">Uncharacterized protein</fullName>
    </submittedName>
</protein>
<sequence length="44" mass="4700">MRMSLSTIAGPLIQLQVMASDNAWPAPSPEKPHPGRRGVSSRAT</sequence>
<dbReference type="EMBL" id="ANAH02000007">
    <property type="protein sequence ID" value="EPX62450.1"/>
    <property type="molecule type" value="Genomic_DNA"/>
</dbReference>
<evidence type="ECO:0000256" key="1">
    <source>
        <dbReference type="SAM" id="MobiDB-lite"/>
    </source>
</evidence>
<organism evidence="2 3">
    <name type="scientific">Cystobacter fuscus (strain ATCC 25194 / DSM 2262 / NBRC 100088 / M29)</name>
    <dbReference type="NCBI Taxonomy" id="1242864"/>
    <lineage>
        <taxon>Bacteria</taxon>
        <taxon>Pseudomonadati</taxon>
        <taxon>Myxococcota</taxon>
        <taxon>Myxococcia</taxon>
        <taxon>Myxococcales</taxon>
        <taxon>Cystobacterineae</taxon>
        <taxon>Archangiaceae</taxon>
        <taxon>Cystobacter</taxon>
    </lineage>
</organism>